<feature type="region of interest" description="Disordered" evidence="1">
    <location>
        <begin position="28"/>
        <end position="49"/>
    </location>
</feature>
<proteinExistence type="predicted"/>
<dbReference type="RefSeq" id="WP_172195135.1">
    <property type="nucleotide sequence ID" value="NZ_CAWOXK010000001.1"/>
</dbReference>
<keyword evidence="3" id="KW-1185">Reference proteome</keyword>
<sequence>MTNERHLLQRREPPYAYGTAAPIGNARRLCGETPSGSPDACGGRPSRSTGLTSCSAGFTLRVRQLRLPLGEAIMRTSRETRTPFGYLLRRRYANAVASVGRPLRVRQMPAEGDPPAALVSPPAALSHQIPLSGNPHQVLAHATCLNALNPRTAVAPQRTASPQRSGS</sequence>
<name>A0A856MCE3_9CYAN</name>
<dbReference type="KEGG" id="bsen:DP114_00900"/>
<evidence type="ECO:0000256" key="1">
    <source>
        <dbReference type="SAM" id="MobiDB-lite"/>
    </source>
</evidence>
<evidence type="ECO:0000313" key="3">
    <source>
        <dbReference type="Proteomes" id="UP000503129"/>
    </source>
</evidence>
<organism evidence="2 3">
    <name type="scientific">Brasilonema sennae CENA114</name>
    <dbReference type="NCBI Taxonomy" id="415709"/>
    <lineage>
        <taxon>Bacteria</taxon>
        <taxon>Bacillati</taxon>
        <taxon>Cyanobacteriota</taxon>
        <taxon>Cyanophyceae</taxon>
        <taxon>Nostocales</taxon>
        <taxon>Scytonemataceae</taxon>
        <taxon>Brasilonema</taxon>
        <taxon>Bromeliae group (in: Brasilonema)</taxon>
    </lineage>
</organism>
<dbReference type="EMBL" id="CP030118">
    <property type="protein sequence ID" value="QDL06656.1"/>
    <property type="molecule type" value="Genomic_DNA"/>
</dbReference>
<reference evidence="2 3" key="1">
    <citation type="submission" date="2018-06" db="EMBL/GenBank/DDBJ databases">
        <title>Comparative genomics of Brasilonema spp. strains.</title>
        <authorList>
            <person name="Alvarenga D.O."/>
            <person name="Fiore M.F."/>
            <person name="Varani A.M."/>
        </authorList>
    </citation>
    <scope>NUCLEOTIDE SEQUENCE [LARGE SCALE GENOMIC DNA]</scope>
    <source>
        <strain evidence="2 3">CENA114</strain>
    </source>
</reference>
<gene>
    <name evidence="2" type="ORF">DP114_00900</name>
</gene>
<dbReference type="Proteomes" id="UP000503129">
    <property type="component" value="Chromosome"/>
</dbReference>
<accession>A0A856MCE3</accession>
<evidence type="ECO:0000313" key="2">
    <source>
        <dbReference type="EMBL" id="QDL06656.1"/>
    </source>
</evidence>
<protein>
    <submittedName>
        <fullName evidence="2">Uncharacterized protein</fullName>
    </submittedName>
</protein>
<dbReference type="AlphaFoldDB" id="A0A856MCE3"/>